<evidence type="ECO:0000259" key="7">
    <source>
        <dbReference type="Pfam" id="PF01494"/>
    </source>
</evidence>
<proteinExistence type="inferred from homology"/>
<reference evidence="8 9" key="1">
    <citation type="journal article" date="2019" name="Nat. Ecol. Evol.">
        <title>Megaphylogeny resolves global patterns of mushroom evolution.</title>
        <authorList>
            <person name="Varga T."/>
            <person name="Krizsan K."/>
            <person name="Foldi C."/>
            <person name="Dima B."/>
            <person name="Sanchez-Garcia M."/>
            <person name="Sanchez-Ramirez S."/>
            <person name="Szollosi G.J."/>
            <person name="Szarkandi J.G."/>
            <person name="Papp V."/>
            <person name="Albert L."/>
            <person name="Andreopoulos W."/>
            <person name="Angelini C."/>
            <person name="Antonin V."/>
            <person name="Barry K.W."/>
            <person name="Bougher N.L."/>
            <person name="Buchanan P."/>
            <person name="Buyck B."/>
            <person name="Bense V."/>
            <person name="Catcheside P."/>
            <person name="Chovatia M."/>
            <person name="Cooper J."/>
            <person name="Damon W."/>
            <person name="Desjardin D."/>
            <person name="Finy P."/>
            <person name="Geml J."/>
            <person name="Haridas S."/>
            <person name="Hughes K."/>
            <person name="Justo A."/>
            <person name="Karasinski D."/>
            <person name="Kautmanova I."/>
            <person name="Kiss B."/>
            <person name="Kocsube S."/>
            <person name="Kotiranta H."/>
            <person name="LaButti K.M."/>
            <person name="Lechner B.E."/>
            <person name="Liimatainen K."/>
            <person name="Lipzen A."/>
            <person name="Lukacs Z."/>
            <person name="Mihaltcheva S."/>
            <person name="Morgado L.N."/>
            <person name="Niskanen T."/>
            <person name="Noordeloos M.E."/>
            <person name="Ohm R.A."/>
            <person name="Ortiz-Santana B."/>
            <person name="Ovrebo C."/>
            <person name="Racz N."/>
            <person name="Riley R."/>
            <person name="Savchenko A."/>
            <person name="Shiryaev A."/>
            <person name="Soop K."/>
            <person name="Spirin V."/>
            <person name="Szebenyi C."/>
            <person name="Tomsovsky M."/>
            <person name="Tulloss R.E."/>
            <person name="Uehling J."/>
            <person name="Grigoriev I.V."/>
            <person name="Vagvolgyi C."/>
            <person name="Papp T."/>
            <person name="Martin F.M."/>
            <person name="Miettinen O."/>
            <person name="Hibbett D.S."/>
            <person name="Nagy L.G."/>
        </authorList>
    </citation>
    <scope>NUCLEOTIDE SEQUENCE [LARGE SCALE GENOMIC DNA]</scope>
    <source>
        <strain evidence="8 9">OMC1185</strain>
    </source>
</reference>
<sequence>MATNTGTAALPLKLVVVGGGIGGLACAYALQKVGHYVVLIEQTDGQFKSKRGMRCPPNMTRPLYDWGLGPELEEVAVKASGISFLLGGTGEKIGMTVFHEQIMKAFRADFLFVQHGQIYSMLTSLALSVGVEIRYSSSVVDIDPYGGVPPLVNGHSPSTSSSSLPSTPSTFSTSSFPPSPSRVHFDPSGQPAVYLDSGEILSADIVFGVDGRESLVRRTVIRARDCEWADDQNAWSINLSIPTEQMKEDDDLRDLCVSEDWTIWLGEGYGVYGCLTDKKSTYSLVIIWPETPNDKLGSSSWYEEWPVENIDWDSRVLEVRLRKMIKLAKTFTCVKDSVGEPIDSWIHESGRVVLAGDAAHPLLPTGSHHVAMAIEDAVTLSHLLSHVSTASTIPLLLSAYEDLRQHRSHLVQTSESRKRAFTSFPRGLEQETRDRGLREAMRQAKLDWEEADEDYLREEWREYVDLFGYDAREAVEDWWTKWGPLVRRGVRYSLSDGTERSLSDTDVDEVSFDHQEVKSAQVEVSVSSVSADTSDILQILPVL</sequence>
<gene>
    <name evidence="8" type="ORF">OE88DRAFT_1660881</name>
</gene>
<dbReference type="Pfam" id="PF13450">
    <property type="entry name" value="NAD_binding_8"/>
    <property type="match status" value="1"/>
</dbReference>
<name>A0A5C3MYQ1_9AGAM</name>
<dbReference type="Pfam" id="PF01494">
    <property type="entry name" value="FAD_binding_3"/>
    <property type="match status" value="1"/>
</dbReference>
<evidence type="ECO:0000256" key="5">
    <source>
        <dbReference type="ARBA" id="ARBA00023033"/>
    </source>
</evidence>
<protein>
    <submittedName>
        <fullName evidence="8">FAD/NAD(P)-binding domain-containing protein</fullName>
    </submittedName>
</protein>
<keyword evidence="3" id="KW-0274">FAD</keyword>
<dbReference type="InterPro" id="IPR050493">
    <property type="entry name" value="FAD-dep_Monooxygenase_BioMet"/>
</dbReference>
<dbReference type="PANTHER" id="PTHR13789">
    <property type="entry name" value="MONOOXYGENASE"/>
    <property type="match status" value="1"/>
</dbReference>
<evidence type="ECO:0000256" key="2">
    <source>
        <dbReference type="ARBA" id="ARBA00022630"/>
    </source>
</evidence>
<dbReference type="PRINTS" id="PR00420">
    <property type="entry name" value="RNGMNOXGNASE"/>
</dbReference>
<organism evidence="8 9">
    <name type="scientific">Heliocybe sulcata</name>
    <dbReference type="NCBI Taxonomy" id="5364"/>
    <lineage>
        <taxon>Eukaryota</taxon>
        <taxon>Fungi</taxon>
        <taxon>Dikarya</taxon>
        <taxon>Basidiomycota</taxon>
        <taxon>Agaricomycotina</taxon>
        <taxon>Agaricomycetes</taxon>
        <taxon>Gloeophyllales</taxon>
        <taxon>Gloeophyllaceae</taxon>
        <taxon>Heliocybe</taxon>
    </lineage>
</organism>
<dbReference type="Gene3D" id="3.50.50.60">
    <property type="entry name" value="FAD/NAD(P)-binding domain"/>
    <property type="match status" value="2"/>
</dbReference>
<dbReference type="SUPFAM" id="SSF51905">
    <property type="entry name" value="FAD/NAD(P)-binding domain"/>
    <property type="match status" value="1"/>
</dbReference>
<feature type="domain" description="FAD-binding" evidence="7">
    <location>
        <begin position="198"/>
        <end position="409"/>
    </location>
</feature>
<dbReference type="STRING" id="5364.A0A5C3MYQ1"/>
<accession>A0A5C3MYQ1</accession>
<evidence type="ECO:0000256" key="1">
    <source>
        <dbReference type="ARBA" id="ARBA00007992"/>
    </source>
</evidence>
<dbReference type="OrthoDB" id="1878542at2759"/>
<evidence type="ECO:0000313" key="9">
    <source>
        <dbReference type="Proteomes" id="UP000305948"/>
    </source>
</evidence>
<evidence type="ECO:0000313" key="8">
    <source>
        <dbReference type="EMBL" id="TFK50464.1"/>
    </source>
</evidence>
<evidence type="ECO:0000256" key="4">
    <source>
        <dbReference type="ARBA" id="ARBA00023002"/>
    </source>
</evidence>
<keyword evidence="2" id="KW-0285">Flavoprotein</keyword>
<dbReference type="GO" id="GO:0004497">
    <property type="term" value="F:monooxygenase activity"/>
    <property type="evidence" value="ECO:0007669"/>
    <property type="project" value="UniProtKB-KW"/>
</dbReference>
<dbReference type="InterPro" id="IPR002938">
    <property type="entry name" value="FAD-bd"/>
</dbReference>
<evidence type="ECO:0000256" key="6">
    <source>
        <dbReference type="SAM" id="MobiDB-lite"/>
    </source>
</evidence>
<dbReference type="EMBL" id="ML213513">
    <property type="protein sequence ID" value="TFK50464.1"/>
    <property type="molecule type" value="Genomic_DNA"/>
</dbReference>
<feature type="compositionally biased region" description="Low complexity" evidence="6">
    <location>
        <begin position="156"/>
        <end position="176"/>
    </location>
</feature>
<keyword evidence="5" id="KW-0503">Monooxygenase</keyword>
<comment type="similarity">
    <text evidence="1">Belongs to the paxM FAD-dependent monooxygenase family.</text>
</comment>
<keyword evidence="4" id="KW-0560">Oxidoreductase</keyword>
<dbReference type="GO" id="GO:0071949">
    <property type="term" value="F:FAD binding"/>
    <property type="evidence" value="ECO:0007669"/>
    <property type="project" value="InterPro"/>
</dbReference>
<evidence type="ECO:0000256" key="3">
    <source>
        <dbReference type="ARBA" id="ARBA00022827"/>
    </source>
</evidence>
<dbReference type="AlphaFoldDB" id="A0A5C3MYQ1"/>
<feature type="region of interest" description="Disordered" evidence="6">
    <location>
        <begin position="151"/>
        <end position="183"/>
    </location>
</feature>
<dbReference type="Proteomes" id="UP000305948">
    <property type="component" value="Unassembled WGS sequence"/>
</dbReference>
<dbReference type="PANTHER" id="PTHR13789:SF306">
    <property type="entry name" value="HYDROXYLASE, PUTATIVE-RELATED"/>
    <property type="match status" value="1"/>
</dbReference>
<keyword evidence="9" id="KW-1185">Reference proteome</keyword>
<dbReference type="InterPro" id="IPR036188">
    <property type="entry name" value="FAD/NAD-bd_sf"/>
</dbReference>